<proteinExistence type="predicted"/>
<dbReference type="AlphaFoldDB" id="A0A7J7LLD3"/>
<gene>
    <name evidence="2" type="ORF">GIB67_039107</name>
</gene>
<protein>
    <recommendedName>
        <fullName evidence="4">DUF4283 domain-containing protein</fullName>
    </recommendedName>
</protein>
<dbReference type="InterPro" id="IPR040256">
    <property type="entry name" value="At4g02000-like"/>
</dbReference>
<evidence type="ECO:0000313" key="2">
    <source>
        <dbReference type="EMBL" id="KAF6143324.1"/>
    </source>
</evidence>
<evidence type="ECO:0000313" key="3">
    <source>
        <dbReference type="Proteomes" id="UP000541444"/>
    </source>
</evidence>
<dbReference type="PANTHER" id="PTHR31286:SF60">
    <property type="entry name" value="PROTEIN, PUTATIVE-RELATED"/>
    <property type="match status" value="1"/>
</dbReference>
<organism evidence="2 3">
    <name type="scientific">Kingdonia uniflora</name>
    <dbReference type="NCBI Taxonomy" id="39325"/>
    <lineage>
        <taxon>Eukaryota</taxon>
        <taxon>Viridiplantae</taxon>
        <taxon>Streptophyta</taxon>
        <taxon>Embryophyta</taxon>
        <taxon>Tracheophyta</taxon>
        <taxon>Spermatophyta</taxon>
        <taxon>Magnoliopsida</taxon>
        <taxon>Ranunculales</taxon>
        <taxon>Circaeasteraceae</taxon>
        <taxon>Kingdonia</taxon>
    </lineage>
</organism>
<dbReference type="OrthoDB" id="1939300at2759"/>
<dbReference type="PANTHER" id="PTHR31286">
    <property type="entry name" value="GLYCINE-RICH CELL WALL STRUCTURAL PROTEIN 1.8-LIKE"/>
    <property type="match status" value="1"/>
</dbReference>
<keyword evidence="3" id="KW-1185">Reference proteome</keyword>
<feature type="region of interest" description="Disordered" evidence="1">
    <location>
        <begin position="157"/>
        <end position="190"/>
    </location>
</feature>
<sequence>MRIWGGGPWHIEGQLLRVTIWTLDFDINKQKNTHTMVWVKFPGMGTEYWEEDMLMSMARAVGNSVQVDSSTLCRNTGFYASVLVDVDFSKPVPNKIMVEREGFEFCQEIQLGNVPKICSHCKVVGHLVSECRDVEKAIEEVDRETSLVNQSWADMVEAGDGTNPINDEGVKVEDGSGSENISETSSNSDMGYSDEVVYQTQEAEEWDLWKDLSVLGSSNLPWLVVGDFNVVLRGEEQRGGRGVRWNASAEFLDFLNSSSLLEVNSSGSEFTWCNGQMGNKRILSKLDKMLCNQAWSNLFSGWKYKVLA</sequence>
<comment type="caution">
    <text evidence="2">The sequence shown here is derived from an EMBL/GenBank/DDBJ whole genome shotgun (WGS) entry which is preliminary data.</text>
</comment>
<reference evidence="2 3" key="1">
    <citation type="journal article" date="2020" name="IScience">
        <title>Genome Sequencing of the Endangered Kingdonia uniflora (Circaeasteraceae, Ranunculales) Reveals Potential Mechanisms of Evolutionary Specialization.</title>
        <authorList>
            <person name="Sun Y."/>
            <person name="Deng T."/>
            <person name="Zhang A."/>
            <person name="Moore M.J."/>
            <person name="Landis J.B."/>
            <person name="Lin N."/>
            <person name="Zhang H."/>
            <person name="Zhang X."/>
            <person name="Huang J."/>
            <person name="Zhang X."/>
            <person name="Sun H."/>
            <person name="Wang H."/>
        </authorList>
    </citation>
    <scope>NUCLEOTIDE SEQUENCE [LARGE SCALE GENOMIC DNA]</scope>
    <source>
        <strain evidence="2">TB1705</strain>
        <tissue evidence="2">Leaf</tissue>
    </source>
</reference>
<evidence type="ECO:0000256" key="1">
    <source>
        <dbReference type="SAM" id="MobiDB-lite"/>
    </source>
</evidence>
<dbReference type="Gene3D" id="3.60.10.10">
    <property type="entry name" value="Endonuclease/exonuclease/phosphatase"/>
    <property type="match status" value="1"/>
</dbReference>
<dbReference type="SUPFAM" id="SSF56219">
    <property type="entry name" value="DNase I-like"/>
    <property type="match status" value="1"/>
</dbReference>
<accession>A0A7J7LLD3</accession>
<feature type="compositionally biased region" description="Polar residues" evidence="1">
    <location>
        <begin position="177"/>
        <end position="190"/>
    </location>
</feature>
<evidence type="ECO:0008006" key="4">
    <source>
        <dbReference type="Google" id="ProtNLM"/>
    </source>
</evidence>
<dbReference type="EMBL" id="JACGCM010002208">
    <property type="protein sequence ID" value="KAF6143324.1"/>
    <property type="molecule type" value="Genomic_DNA"/>
</dbReference>
<dbReference type="InterPro" id="IPR036691">
    <property type="entry name" value="Endo/exonu/phosph_ase_sf"/>
</dbReference>
<dbReference type="Proteomes" id="UP000541444">
    <property type="component" value="Unassembled WGS sequence"/>
</dbReference>
<name>A0A7J7LLD3_9MAGN</name>